<dbReference type="PANTHER" id="PTHR36124:SF4">
    <property type="entry name" value="ER-BOUND OXYGENASE MPAB_MPAB'_RUBBER OXYGENASE CATALYTIC DOMAIN-CONTAINING PROTEIN"/>
    <property type="match status" value="1"/>
</dbReference>
<comment type="caution">
    <text evidence="2">The sequence shown here is derived from an EMBL/GenBank/DDBJ whole genome shotgun (WGS) entry which is preliminary data.</text>
</comment>
<evidence type="ECO:0000313" key="2">
    <source>
        <dbReference type="EMBL" id="KAL1878767.1"/>
    </source>
</evidence>
<reference evidence="2 3" key="1">
    <citation type="journal article" date="2024" name="IMA Fungus">
        <title>IMA Genome - F19 : A genome assembly and annotation guide to empower mycologists, including annotated draft genome sequences of Ceratocystis pirilliformis, Diaporthe australafricana, Fusarium ophioides, Paecilomyces lecythidis, and Sporothrix stenoceras.</title>
        <authorList>
            <person name="Aylward J."/>
            <person name="Wilson A.M."/>
            <person name="Visagie C.M."/>
            <person name="Spraker J."/>
            <person name="Barnes I."/>
            <person name="Buitendag C."/>
            <person name="Ceriani C."/>
            <person name="Del Mar Angel L."/>
            <person name="du Plessis D."/>
            <person name="Fuchs T."/>
            <person name="Gasser K."/>
            <person name="Kramer D."/>
            <person name="Li W."/>
            <person name="Munsamy K."/>
            <person name="Piso A."/>
            <person name="Price J.L."/>
            <person name="Sonnekus B."/>
            <person name="Thomas C."/>
            <person name="van der Nest A."/>
            <person name="van Dijk A."/>
            <person name="van Heerden A."/>
            <person name="van Vuuren N."/>
            <person name="Yilmaz N."/>
            <person name="Duong T.A."/>
            <person name="van der Merwe N.A."/>
            <person name="Wingfield M.J."/>
            <person name="Wingfield B.D."/>
        </authorList>
    </citation>
    <scope>NUCLEOTIDE SEQUENCE [LARGE SCALE GENOMIC DNA]</scope>
    <source>
        <strain evidence="2 3">CMW 18300</strain>
    </source>
</reference>
<feature type="region of interest" description="Disordered" evidence="1">
    <location>
        <begin position="1"/>
        <end position="53"/>
    </location>
</feature>
<dbReference type="InterPro" id="IPR046366">
    <property type="entry name" value="MPAB"/>
</dbReference>
<organism evidence="2 3">
    <name type="scientific">Diaporthe australafricana</name>
    <dbReference type="NCBI Taxonomy" id="127596"/>
    <lineage>
        <taxon>Eukaryota</taxon>
        <taxon>Fungi</taxon>
        <taxon>Dikarya</taxon>
        <taxon>Ascomycota</taxon>
        <taxon>Pezizomycotina</taxon>
        <taxon>Sordariomycetes</taxon>
        <taxon>Sordariomycetidae</taxon>
        <taxon>Diaporthales</taxon>
        <taxon>Diaporthaceae</taxon>
        <taxon>Diaporthe</taxon>
    </lineage>
</organism>
<gene>
    <name evidence="2" type="ORF">Daus18300_002043</name>
</gene>
<protein>
    <submittedName>
        <fullName evidence="2">Uncharacterized protein</fullName>
    </submittedName>
</protein>
<keyword evidence="3" id="KW-1185">Reference proteome</keyword>
<dbReference type="PANTHER" id="PTHR36124">
    <property type="match status" value="1"/>
</dbReference>
<dbReference type="Proteomes" id="UP001583177">
    <property type="component" value="Unassembled WGS sequence"/>
</dbReference>
<sequence>MSKLFAVTGQNNRRNAGKRSVDTEILLRETQSQPRDSDRNLGEDMEIPFGPLPSVKQGWRDGLEFAEELEAWTRRYEEEVARPTGTNDQYVRVYVDSAFSRMPAFVGQTVRKMLGQDLDDVMRESLW</sequence>
<evidence type="ECO:0000313" key="3">
    <source>
        <dbReference type="Proteomes" id="UP001583177"/>
    </source>
</evidence>
<name>A0ABR3XT49_9PEZI</name>
<accession>A0ABR3XT49</accession>
<proteinExistence type="predicted"/>
<dbReference type="EMBL" id="JAWRVE010000011">
    <property type="protein sequence ID" value="KAL1878767.1"/>
    <property type="molecule type" value="Genomic_DNA"/>
</dbReference>
<evidence type="ECO:0000256" key="1">
    <source>
        <dbReference type="SAM" id="MobiDB-lite"/>
    </source>
</evidence>